<protein>
    <submittedName>
        <fullName evidence="2">Tetratricopeptide repeat protein 21B</fullName>
    </submittedName>
</protein>
<proteinExistence type="predicted"/>
<sequence length="966" mass="111074">MESEETLITTIYYYIRESFYGTALISCEEGCKRYRENHEYIRLKAYCLAKLGKSPEAIRLLLSARKDSPIPLAILVTLRIAYYHETNINREAIKELDTEINSLWSNADLNSSYVSAFMLLFEGNADRGRPLLDRHLSAGVKDPKVLSLKGWIDVVTSKDIKSAQRSFETAIAASKWPDAYFGQAKIYTDRHATHELQKLLSDFLDEHNTHIPGYIEAIKTTIMIRNWDKVTEIAQSASLIQGSDCVAIQFYECGYAILIQGDTINIEQLLSELYDATNRIEQGNHYIHFKFARFLASVSSDSNIIKQYSRKFLDEALAASNKNVDYIAEKSRLLLLDGDSKSALQMAKKAMQDNVDAGTSIIYSIIRCYIATGDIKDASEQLEFMKATHTNIDKTVMFYYFSALIDRSKGNSNDTFLNYMRSAIDAHFSVLQRIPYGLEYVEKLDPFFLIEATSRLFEIAPLTPSKMSDVVLREIVRIMTIVYDNCPGIGRACYFLAKAKYLEMETAESERLLRYCMSKGSSVAETYLLLAQILLQRHQLQEASKCLDAGLGFSFQVREHPLYFLTKARMLKHEKRTKMEESITLLKQALDLPVFKDIKVARQMDVSEADRIAIYLEIIDCYQLMERVYDADLIMKEALNRYTGTHEEEKLVLMNAQLRLQRADQPNYQAVRMKMAQIYLDEFHDKQRFANCYRDILNADPSPMSYVLVGDAYMSIQEPTRAIEAYETAMRRNPKDHALAEKIGNAYVQCHLYHKAITFYEAAMKTGKQNVMRLRYAEELLRIKNYEKCERILMEVVDSRTDPTDVETLREHVSYWMLLSKLHLETGNSDEAAKDLLKAKQLQSKMLARSPNEVGNPSGEKKLASSICCKLAELYRTKREYLRAIDFYKEAIEIDNKDIRSMLALANLYYTMGKIQQCNQQCQAILNIDRNNNEATLLMADIMYQRSEGDIAMKHFSQLLERNPSK</sequence>
<reference evidence="2" key="1">
    <citation type="submission" date="2022-11" db="UniProtKB">
        <authorList>
            <consortium name="WormBaseParasite"/>
        </authorList>
    </citation>
    <scope>IDENTIFICATION</scope>
</reference>
<accession>A0AC35F1S5</accession>
<name>A0AC35F1S5_9BILA</name>
<evidence type="ECO:0000313" key="2">
    <source>
        <dbReference type="WBParaSite" id="PS1159_v2.g13018.t2"/>
    </source>
</evidence>
<organism evidence="1 2">
    <name type="scientific">Panagrolaimus sp. PS1159</name>
    <dbReference type="NCBI Taxonomy" id="55785"/>
    <lineage>
        <taxon>Eukaryota</taxon>
        <taxon>Metazoa</taxon>
        <taxon>Ecdysozoa</taxon>
        <taxon>Nematoda</taxon>
        <taxon>Chromadorea</taxon>
        <taxon>Rhabditida</taxon>
        <taxon>Tylenchina</taxon>
        <taxon>Panagrolaimomorpha</taxon>
        <taxon>Panagrolaimoidea</taxon>
        <taxon>Panagrolaimidae</taxon>
        <taxon>Panagrolaimus</taxon>
    </lineage>
</organism>
<dbReference type="Proteomes" id="UP000887580">
    <property type="component" value="Unplaced"/>
</dbReference>
<dbReference type="WBParaSite" id="PS1159_v2.g13018.t2">
    <property type="protein sequence ID" value="PS1159_v2.g13018.t2"/>
    <property type="gene ID" value="PS1159_v2.g13018"/>
</dbReference>
<evidence type="ECO:0000313" key="1">
    <source>
        <dbReference type="Proteomes" id="UP000887580"/>
    </source>
</evidence>